<dbReference type="PANTHER" id="PTHR10194:SF148">
    <property type="entry name" value="GTPASE-ACTIVATING PROTEIN"/>
    <property type="match status" value="1"/>
</dbReference>
<evidence type="ECO:0000313" key="4">
    <source>
        <dbReference type="EMBL" id="GFO17599.1"/>
    </source>
</evidence>
<dbReference type="SMART" id="SM00239">
    <property type="entry name" value="C2"/>
    <property type="match status" value="1"/>
</dbReference>
<feature type="domain" description="C2" evidence="2">
    <location>
        <begin position="122"/>
        <end position="263"/>
    </location>
</feature>
<dbReference type="Proteomes" id="UP000735302">
    <property type="component" value="Unassembled WGS sequence"/>
</dbReference>
<dbReference type="InterPro" id="IPR001936">
    <property type="entry name" value="RasGAP_dom"/>
</dbReference>
<dbReference type="GO" id="GO:0005096">
    <property type="term" value="F:GTPase activator activity"/>
    <property type="evidence" value="ECO:0007669"/>
    <property type="project" value="UniProtKB-KW"/>
</dbReference>
<accession>A0AAV4BBS7</accession>
<dbReference type="Gene3D" id="1.10.506.10">
    <property type="entry name" value="GTPase Activation - p120gap, domain 1"/>
    <property type="match status" value="1"/>
</dbReference>
<comment type="caution">
    <text evidence="4">The sequence shown here is derived from an EMBL/GenBank/DDBJ whole genome shotgun (WGS) entry which is preliminary data.</text>
</comment>
<dbReference type="Pfam" id="PF00168">
    <property type="entry name" value="C2"/>
    <property type="match status" value="2"/>
</dbReference>
<protein>
    <submittedName>
        <fullName evidence="4">Ras GTPase-activating protein 3</fullName>
    </submittedName>
</protein>
<feature type="domain" description="Ras-GAP" evidence="3">
    <location>
        <begin position="328"/>
        <end position="522"/>
    </location>
</feature>
<dbReference type="Pfam" id="PF00616">
    <property type="entry name" value="RasGAP"/>
    <property type="match status" value="2"/>
</dbReference>
<dbReference type="InterPro" id="IPR000008">
    <property type="entry name" value="C2_dom"/>
</dbReference>
<proteinExistence type="predicted"/>
<gene>
    <name evidence="4" type="ORF">PoB_004410400</name>
</gene>
<evidence type="ECO:0000259" key="3">
    <source>
        <dbReference type="PROSITE" id="PS50018"/>
    </source>
</evidence>
<evidence type="ECO:0000259" key="2">
    <source>
        <dbReference type="PROSITE" id="PS50004"/>
    </source>
</evidence>
<keyword evidence="5" id="KW-1185">Reference proteome</keyword>
<dbReference type="InterPro" id="IPR008936">
    <property type="entry name" value="Rho_GTPase_activation_prot"/>
</dbReference>
<organism evidence="4 5">
    <name type="scientific">Plakobranchus ocellatus</name>
    <dbReference type="NCBI Taxonomy" id="259542"/>
    <lineage>
        <taxon>Eukaryota</taxon>
        <taxon>Metazoa</taxon>
        <taxon>Spiralia</taxon>
        <taxon>Lophotrochozoa</taxon>
        <taxon>Mollusca</taxon>
        <taxon>Gastropoda</taxon>
        <taxon>Heterobranchia</taxon>
        <taxon>Euthyneura</taxon>
        <taxon>Panpulmonata</taxon>
        <taxon>Sacoglossa</taxon>
        <taxon>Placobranchoidea</taxon>
        <taxon>Plakobranchidae</taxon>
        <taxon>Plakobranchus</taxon>
    </lineage>
</organism>
<sequence length="587" mass="65774">MFIAKKEEPPVHKAKRANDLRVLALFTAKRNDHLVGSCHGHSKNWGINCPFYNAEFQGEIPKKFRHLSVYVYDVSNKNSKVIGKVSLKKEELYKFHQKDHWFPLTQQDGDTEVQGKVQVEVKLGEVLTSSCATDNTTHRLAVRVCECSDLTVINGSCNPYAVVSLSYGKSRNKEVKRTAVKKKTICPQFDEKFFFYFDKSNNQDKTNYAFDDFMSGELSVSLFHDDSKVSREVLGNMFKGAFLGEVKIPVREIDVSKPHIAWYCLQAKENHRSCQQPLGSLRLRISYSADYVFPSEYYNGLRELVLESSEAKHVTSSAAFILGEVVSNREDAAKPLVKLFLHHGRLVPLIHALADWEMSNTIDPNTLFRGNSLLTKMVDELMKLMGIPYLQDTLQAFIDQVVSEAKPCEIDPKRIKDGEDITANLANLFGYVTECIDNIVNSSLVCPSVMRDVFSTLKARAMLNYPDNSAVRHHAVTSFIFLRFFTAAVLSPTMFDLHSDILDAPVQRTLTLISKSISAVVNCISSKSVSSSLAKQSLLQCVRLGTMARGPALLRGIGGTMVSKYALRSTGTFLSWVQASPPVPWPD</sequence>
<dbReference type="SUPFAM" id="SSF49562">
    <property type="entry name" value="C2 domain (Calcium/lipid-binding domain, CaLB)"/>
    <property type="match status" value="2"/>
</dbReference>
<dbReference type="Gene3D" id="2.60.40.150">
    <property type="entry name" value="C2 domain"/>
    <property type="match status" value="2"/>
</dbReference>
<name>A0AAV4BBS7_9GAST</name>
<reference evidence="4 5" key="1">
    <citation type="journal article" date="2021" name="Elife">
        <title>Chloroplast acquisition without the gene transfer in kleptoplastic sea slugs, Plakobranchus ocellatus.</title>
        <authorList>
            <person name="Maeda T."/>
            <person name="Takahashi S."/>
            <person name="Yoshida T."/>
            <person name="Shimamura S."/>
            <person name="Takaki Y."/>
            <person name="Nagai Y."/>
            <person name="Toyoda A."/>
            <person name="Suzuki Y."/>
            <person name="Arimoto A."/>
            <person name="Ishii H."/>
            <person name="Satoh N."/>
            <person name="Nishiyama T."/>
            <person name="Hasebe M."/>
            <person name="Maruyama T."/>
            <person name="Minagawa J."/>
            <person name="Obokata J."/>
            <person name="Shigenobu S."/>
        </authorList>
    </citation>
    <scope>NUCLEOTIDE SEQUENCE [LARGE SCALE GENOMIC DNA]</scope>
</reference>
<dbReference type="AlphaFoldDB" id="A0AAV4BBS7"/>
<dbReference type="PROSITE" id="PS50004">
    <property type="entry name" value="C2"/>
    <property type="match status" value="1"/>
</dbReference>
<dbReference type="CDD" id="cd05128">
    <property type="entry name" value="RasGAP_GAP1_like"/>
    <property type="match status" value="1"/>
</dbReference>
<evidence type="ECO:0000313" key="5">
    <source>
        <dbReference type="Proteomes" id="UP000735302"/>
    </source>
</evidence>
<dbReference type="InterPro" id="IPR039360">
    <property type="entry name" value="Ras_GTPase"/>
</dbReference>
<dbReference type="EMBL" id="BLXT01004836">
    <property type="protein sequence ID" value="GFO17599.1"/>
    <property type="molecule type" value="Genomic_DNA"/>
</dbReference>
<dbReference type="PROSITE" id="PS50018">
    <property type="entry name" value="RAS_GTPASE_ACTIV_2"/>
    <property type="match status" value="1"/>
</dbReference>
<evidence type="ECO:0000256" key="1">
    <source>
        <dbReference type="ARBA" id="ARBA00022468"/>
    </source>
</evidence>
<dbReference type="SMART" id="SM00323">
    <property type="entry name" value="RasGAP"/>
    <property type="match status" value="1"/>
</dbReference>
<dbReference type="SUPFAM" id="SSF48350">
    <property type="entry name" value="GTPase activation domain, GAP"/>
    <property type="match status" value="1"/>
</dbReference>
<dbReference type="PANTHER" id="PTHR10194">
    <property type="entry name" value="RAS GTPASE-ACTIVATING PROTEINS"/>
    <property type="match status" value="1"/>
</dbReference>
<keyword evidence="1" id="KW-0343">GTPase activation</keyword>
<dbReference type="InterPro" id="IPR035892">
    <property type="entry name" value="C2_domain_sf"/>
</dbReference>